<comment type="caution">
    <text evidence="1">The sequence shown here is derived from an EMBL/GenBank/DDBJ whole genome shotgun (WGS) entry which is preliminary data.</text>
</comment>
<organism evidence="1 2">
    <name type="scientific">Dendrolimus kikuchii</name>
    <dbReference type="NCBI Taxonomy" id="765133"/>
    <lineage>
        <taxon>Eukaryota</taxon>
        <taxon>Metazoa</taxon>
        <taxon>Ecdysozoa</taxon>
        <taxon>Arthropoda</taxon>
        <taxon>Hexapoda</taxon>
        <taxon>Insecta</taxon>
        <taxon>Pterygota</taxon>
        <taxon>Neoptera</taxon>
        <taxon>Endopterygota</taxon>
        <taxon>Lepidoptera</taxon>
        <taxon>Glossata</taxon>
        <taxon>Ditrysia</taxon>
        <taxon>Bombycoidea</taxon>
        <taxon>Lasiocampidae</taxon>
        <taxon>Dendrolimus</taxon>
    </lineage>
</organism>
<accession>A0ACC1DAM6</accession>
<evidence type="ECO:0000313" key="2">
    <source>
        <dbReference type="Proteomes" id="UP000824533"/>
    </source>
</evidence>
<evidence type="ECO:0000313" key="1">
    <source>
        <dbReference type="EMBL" id="KAJ0180895.1"/>
    </source>
</evidence>
<proteinExistence type="predicted"/>
<dbReference type="EMBL" id="CM034391">
    <property type="protein sequence ID" value="KAJ0180895.1"/>
    <property type="molecule type" value="Genomic_DNA"/>
</dbReference>
<protein>
    <submittedName>
        <fullName evidence="1">Uncharacterized protein</fullName>
    </submittedName>
</protein>
<reference evidence="1 2" key="1">
    <citation type="journal article" date="2021" name="Front. Genet.">
        <title>Chromosome-Level Genome Assembly Reveals Significant Gene Expansion in the Toll and IMD Signaling Pathways of Dendrolimus kikuchii.</title>
        <authorList>
            <person name="Zhou J."/>
            <person name="Wu P."/>
            <person name="Xiong Z."/>
            <person name="Liu N."/>
            <person name="Zhao N."/>
            <person name="Ji M."/>
            <person name="Qiu Y."/>
            <person name="Yang B."/>
        </authorList>
    </citation>
    <scope>NUCLEOTIDE SEQUENCE [LARGE SCALE GENOMIC DNA]</scope>
    <source>
        <strain evidence="1">Ann1</strain>
    </source>
</reference>
<keyword evidence="2" id="KW-1185">Reference proteome</keyword>
<name>A0ACC1DAM6_9NEOP</name>
<dbReference type="Proteomes" id="UP000824533">
    <property type="component" value="Linkage Group LG05"/>
</dbReference>
<gene>
    <name evidence="1" type="ORF">K1T71_002980</name>
</gene>
<sequence length="1158" mass="126901">MNAEDESIKKKEKSPNEKLTVSMEDTKKGEKIDLEDPKPRIVLTIRSEKSSAKSNNMKIVSTEEKHEEFSPRRSSRTRGKWIWVYDDAGGSPKKDKSSENEELETTQGKRSASRRNKDSDNIVANAIARKEKLYDYVSGAGPQRLTRRKPKVIEDIDSEPPEKGVRTRRSARPTASTEEEPKAKTQKVKDTEVSDDDSQDSSAMKLKHLCELGLKAIDPEDEDQGTGEEAGNEDPIEDKDDEEFDVDGEEEELDEDSELMEDSDSDDPKDEDFCYSPEASPHPKKVKGPTRRSSRRTTSHTDDTERSCRSKKKRTRSPDADEPQSETEQEENSNPAGGDEGTEAACPEDDTALVATCYCETPSNVYADPEELVEPVFCQAIELVDGIRVGCSHGARKVDGVYAPLVRAGPRAPFFLACTLHAKQLVKHMCCSACGLFCTQGIFYQCNLGHLFHLDCGLPYNEAKLKPGCPHCGVHSYRWQPANRECSKVNVQMNCSNKRIFLPDQREQCTPAYLTFSSLAPSQLKQDPVIPEELLPSPPIDLKQICQREGTKNESPQPLYETIVSGGSIEELIPKIVSGKNINQVFAGESGGTCAHAAASRGHLAALYLLQYAGANLDALDANMRTPLLAAVTALLDKSDKKPKEKTMNSKVSDVEAMEVDTKEGKSDDSEKSITEEAVGRDSTNDENLLKVIKYLVAAGCDVNLPDSDGMTPLHVAAQHGSEEVCAVIVGAAGAEVDPKDHGGWTPLVWAAENSHSNVVKLLLSAGADASSCDAEGNAAVHWCALAGAAPALLHLLHRAPHCVDAINAHTDTPLHVAARQGHYSCVVILLARGARTDVENSAGELPVEVCSDKCQSAISLNMQMTLAVKDKFNKRKLLSSDISRGRELYPVPCINEVDDEPLPEDFTYITSHVMPQLLSIDSTIPNMQGCDCKDGDCSSSTCGCVVLSVRKWYKADRLHPSFPYHDPPMLFECNETCGCNAKRCTNMVVSRLCKQGSLGVRAEVFRVGAATGWGLRASRAVKRGAPVATYCGELLALPEADTRTPDHYMFALDLKPDLLEQCDDTTQLCVDAANYGSAARFINHSCSPNLAPVRVFTNSRDLRMPTVALFATKDIAAEEELTFDYGDKFWSVKSKWMKCECGSGECRYPVRCDPSDA</sequence>